<evidence type="ECO:0000313" key="12">
    <source>
        <dbReference type="EMBL" id="MTU42988.1"/>
    </source>
</evidence>
<dbReference type="RefSeq" id="WP_155165417.1">
    <property type="nucleotide sequence ID" value="NZ_CATZPX010000005.1"/>
</dbReference>
<dbReference type="PRINTS" id="PR00184">
    <property type="entry name" value="NEISSPPORIN"/>
</dbReference>
<evidence type="ECO:0000256" key="6">
    <source>
        <dbReference type="ARBA" id="ARBA00022729"/>
    </source>
</evidence>
<evidence type="ECO:0000256" key="3">
    <source>
        <dbReference type="ARBA" id="ARBA00022448"/>
    </source>
</evidence>
<dbReference type="SUPFAM" id="SSF56935">
    <property type="entry name" value="Porins"/>
    <property type="match status" value="1"/>
</dbReference>
<comment type="subcellular location">
    <subcellularLocation>
        <location evidence="1">Cell outer membrane</location>
        <topology evidence="1">Multi-pass membrane protein</topology>
    </subcellularLocation>
</comment>
<evidence type="ECO:0000256" key="4">
    <source>
        <dbReference type="ARBA" id="ARBA00022452"/>
    </source>
</evidence>
<dbReference type="CDD" id="cd00342">
    <property type="entry name" value="gram_neg_porins"/>
    <property type="match status" value="1"/>
</dbReference>
<sequence length="364" mass="39536">MKKLHLLVLSIGMATGFAAMAGPAVTMYGILDGGLTVSKLQHQSAKVQMTNGNWLSNRWGLMGQEDLGGGNSVFFKLEQGFNLSNGSEATAGKAFNREAVLGLSGDWGKLGFGRFGGLSSDCGTFSILGGAAYSTSFSTIGNMYGAFYLTERYNNSIAYVTPDFGGFQGHSMYSNGTDSDEEKWSHNFHYYGAGLTYNKDKLSVDVIYELLDHKGATDQEKTRLLNLGASYDFGTFKLFGAYEFAQHAALPGIEFAEEKMAEAYNAGRANNYHAFSLSTSVKAFGGDLMVQGHYVFGKNKNSGKLEEDWDKKFNAYSIGAGYLYNISKRTLVYVQGAWGKANKALNLAPGLSGWNTSLGVMHRF</sequence>
<reference evidence="12 13" key="1">
    <citation type="journal article" date="2019" name="Nat. Med.">
        <title>A library of human gut bacterial isolates paired with longitudinal multiomics data enables mechanistic microbiome research.</title>
        <authorList>
            <person name="Poyet M."/>
            <person name="Groussin M."/>
            <person name="Gibbons S.M."/>
            <person name="Avila-Pacheco J."/>
            <person name="Jiang X."/>
            <person name="Kearney S.M."/>
            <person name="Perrotta A.R."/>
            <person name="Berdy B."/>
            <person name="Zhao S."/>
            <person name="Lieberman T.D."/>
            <person name="Swanson P.K."/>
            <person name="Smith M."/>
            <person name="Roesemann S."/>
            <person name="Alexander J.E."/>
            <person name="Rich S.A."/>
            <person name="Livny J."/>
            <person name="Vlamakis H."/>
            <person name="Clish C."/>
            <person name="Bullock K."/>
            <person name="Deik A."/>
            <person name="Scott J."/>
            <person name="Pierce K.A."/>
            <person name="Xavier R.J."/>
            <person name="Alm E.J."/>
        </authorList>
    </citation>
    <scope>NUCLEOTIDE SEQUENCE [LARGE SCALE GENOMIC DNA]</scope>
    <source>
        <strain evidence="12 13">BIOML-A2</strain>
    </source>
</reference>
<dbReference type="InterPro" id="IPR023614">
    <property type="entry name" value="Porin_dom_sf"/>
</dbReference>
<gene>
    <name evidence="12" type="ORF">GMD42_05010</name>
</gene>
<evidence type="ECO:0000256" key="1">
    <source>
        <dbReference type="ARBA" id="ARBA00004571"/>
    </source>
</evidence>
<dbReference type="Gene3D" id="2.40.160.10">
    <property type="entry name" value="Porin"/>
    <property type="match status" value="1"/>
</dbReference>
<evidence type="ECO:0000256" key="2">
    <source>
        <dbReference type="ARBA" id="ARBA00011233"/>
    </source>
</evidence>
<dbReference type="PRINTS" id="PR00182">
    <property type="entry name" value="ECOLNEIPORIN"/>
</dbReference>
<dbReference type="InterPro" id="IPR050298">
    <property type="entry name" value="Gram-neg_bact_OMP"/>
</dbReference>
<dbReference type="GO" id="GO:0034220">
    <property type="term" value="P:monoatomic ion transmembrane transport"/>
    <property type="evidence" value="ECO:0007669"/>
    <property type="project" value="InterPro"/>
</dbReference>
<dbReference type="Proteomes" id="UP000462362">
    <property type="component" value="Unassembled WGS sequence"/>
</dbReference>
<protein>
    <submittedName>
        <fullName evidence="12">Porin</fullName>
    </submittedName>
</protein>
<dbReference type="AlphaFoldDB" id="A0A6I3RZM6"/>
<organism evidence="12 13">
    <name type="scientific">Parasutterella excrementihominis</name>
    <dbReference type="NCBI Taxonomy" id="487175"/>
    <lineage>
        <taxon>Bacteria</taxon>
        <taxon>Pseudomonadati</taxon>
        <taxon>Pseudomonadota</taxon>
        <taxon>Betaproteobacteria</taxon>
        <taxon>Burkholderiales</taxon>
        <taxon>Sutterellaceae</taxon>
        <taxon>Parasutterella</taxon>
    </lineage>
</organism>
<dbReference type="PANTHER" id="PTHR34501">
    <property type="entry name" value="PROTEIN YDDL-RELATED"/>
    <property type="match status" value="1"/>
</dbReference>
<dbReference type="Pfam" id="PF13609">
    <property type="entry name" value="Porin_4"/>
    <property type="match status" value="1"/>
</dbReference>
<evidence type="ECO:0000256" key="5">
    <source>
        <dbReference type="ARBA" id="ARBA00022692"/>
    </source>
</evidence>
<name>A0A6I3RZM6_9BURK</name>
<keyword evidence="7" id="KW-0406">Ion transport</keyword>
<comment type="subunit">
    <text evidence="2">Homotrimer.</text>
</comment>
<dbReference type="InterPro" id="IPR001702">
    <property type="entry name" value="Porin_Gram-ve"/>
</dbReference>
<comment type="caution">
    <text evidence="12">The sequence shown here is derived from an EMBL/GenBank/DDBJ whole genome shotgun (WGS) entry which is preliminary data.</text>
</comment>
<dbReference type="GO" id="GO:0015288">
    <property type="term" value="F:porin activity"/>
    <property type="evidence" value="ECO:0007669"/>
    <property type="project" value="UniProtKB-KW"/>
</dbReference>
<feature type="domain" description="Porin" evidence="11">
    <location>
        <begin position="13"/>
        <end position="341"/>
    </location>
</feature>
<evidence type="ECO:0000313" key="13">
    <source>
        <dbReference type="Proteomes" id="UP000462362"/>
    </source>
</evidence>
<dbReference type="GO" id="GO:0009279">
    <property type="term" value="C:cell outer membrane"/>
    <property type="evidence" value="ECO:0007669"/>
    <property type="project" value="UniProtKB-SubCell"/>
</dbReference>
<keyword evidence="3" id="KW-0813">Transport</keyword>
<evidence type="ECO:0000256" key="7">
    <source>
        <dbReference type="ARBA" id="ARBA00023065"/>
    </source>
</evidence>
<evidence type="ECO:0000256" key="8">
    <source>
        <dbReference type="ARBA" id="ARBA00023114"/>
    </source>
</evidence>
<evidence type="ECO:0000259" key="11">
    <source>
        <dbReference type="Pfam" id="PF13609"/>
    </source>
</evidence>
<dbReference type="GO" id="GO:0046930">
    <property type="term" value="C:pore complex"/>
    <property type="evidence" value="ECO:0007669"/>
    <property type="project" value="UniProtKB-KW"/>
</dbReference>
<dbReference type="EMBL" id="WNCL01000011">
    <property type="protein sequence ID" value="MTU42988.1"/>
    <property type="molecule type" value="Genomic_DNA"/>
</dbReference>
<evidence type="ECO:0000256" key="10">
    <source>
        <dbReference type="ARBA" id="ARBA00023237"/>
    </source>
</evidence>
<keyword evidence="5" id="KW-0812">Transmembrane</keyword>
<evidence type="ECO:0000256" key="9">
    <source>
        <dbReference type="ARBA" id="ARBA00023136"/>
    </source>
</evidence>
<keyword evidence="9" id="KW-0472">Membrane</keyword>
<dbReference type="InterPro" id="IPR033900">
    <property type="entry name" value="Gram_neg_porin_domain"/>
</dbReference>
<keyword evidence="10" id="KW-0998">Cell outer membrane</keyword>
<keyword evidence="6" id="KW-0732">Signal</keyword>
<keyword evidence="8" id="KW-0626">Porin</keyword>
<proteinExistence type="predicted"/>
<dbReference type="InterPro" id="IPR002299">
    <property type="entry name" value="Porin_Neis"/>
</dbReference>
<keyword evidence="4" id="KW-1134">Transmembrane beta strand</keyword>
<dbReference type="PANTHER" id="PTHR34501:SF9">
    <property type="entry name" value="MAJOR OUTER MEMBRANE PROTEIN P.IA"/>
    <property type="match status" value="1"/>
</dbReference>
<accession>A0A6I3RZM6</accession>